<dbReference type="AlphaFoldDB" id="A0A6A6LNY6"/>
<evidence type="ECO:0000313" key="2">
    <source>
        <dbReference type="EMBL" id="KAF2301833.1"/>
    </source>
</evidence>
<accession>A0A6A6LNY6</accession>
<dbReference type="SUPFAM" id="SSF53098">
    <property type="entry name" value="Ribonuclease H-like"/>
    <property type="match status" value="1"/>
</dbReference>
<name>A0A6A6LNY6_HEVBR</name>
<dbReference type="Pfam" id="PF14372">
    <property type="entry name" value="hAT-like_RNase-H"/>
    <property type="match status" value="1"/>
</dbReference>
<gene>
    <name evidence="2" type="ORF">GH714_029728</name>
</gene>
<keyword evidence="3" id="KW-1185">Reference proteome</keyword>
<dbReference type="PANTHER" id="PTHR23272:SF184">
    <property type="entry name" value="OS03G0311250 PROTEIN"/>
    <property type="match status" value="1"/>
</dbReference>
<dbReference type="Proteomes" id="UP000467840">
    <property type="component" value="Chromosome 4"/>
</dbReference>
<dbReference type="InterPro" id="IPR012337">
    <property type="entry name" value="RNaseH-like_sf"/>
</dbReference>
<dbReference type="PANTHER" id="PTHR23272">
    <property type="entry name" value="BED FINGER-RELATED"/>
    <property type="match status" value="1"/>
</dbReference>
<dbReference type="EMBL" id="JAAGAX010000010">
    <property type="protein sequence ID" value="KAF2301833.1"/>
    <property type="molecule type" value="Genomic_DNA"/>
</dbReference>
<feature type="domain" description="hAT-like transposase RNase-H fold" evidence="1">
    <location>
        <begin position="42"/>
        <end position="120"/>
    </location>
</feature>
<dbReference type="InterPro" id="IPR025525">
    <property type="entry name" value="hAT-like_transposase_RNase-H"/>
</dbReference>
<reference evidence="2 3" key="1">
    <citation type="journal article" date="2020" name="Mol. Plant">
        <title>The Chromosome-Based Rubber Tree Genome Provides New Insights into Spurge Genome Evolution and Rubber Biosynthesis.</title>
        <authorList>
            <person name="Liu J."/>
            <person name="Shi C."/>
            <person name="Shi C.C."/>
            <person name="Li W."/>
            <person name="Zhang Q.J."/>
            <person name="Zhang Y."/>
            <person name="Li K."/>
            <person name="Lu H.F."/>
            <person name="Shi C."/>
            <person name="Zhu S.T."/>
            <person name="Xiao Z.Y."/>
            <person name="Nan H."/>
            <person name="Yue Y."/>
            <person name="Zhu X.G."/>
            <person name="Wu Y."/>
            <person name="Hong X.N."/>
            <person name="Fan G.Y."/>
            <person name="Tong Y."/>
            <person name="Zhang D."/>
            <person name="Mao C.L."/>
            <person name="Liu Y.L."/>
            <person name="Hao S.J."/>
            <person name="Liu W.Q."/>
            <person name="Lv M.Q."/>
            <person name="Zhang H.B."/>
            <person name="Liu Y."/>
            <person name="Hu-Tang G.R."/>
            <person name="Wang J.P."/>
            <person name="Wang J.H."/>
            <person name="Sun Y.H."/>
            <person name="Ni S.B."/>
            <person name="Chen W.B."/>
            <person name="Zhang X.C."/>
            <person name="Jiao Y.N."/>
            <person name="Eichler E.E."/>
            <person name="Li G.H."/>
            <person name="Liu X."/>
            <person name="Gao L.Z."/>
        </authorList>
    </citation>
    <scope>NUCLEOTIDE SEQUENCE [LARGE SCALE GENOMIC DNA]</scope>
    <source>
        <strain evidence="3">cv. GT1</strain>
        <tissue evidence="2">Leaf</tissue>
    </source>
</reference>
<organism evidence="2 3">
    <name type="scientific">Hevea brasiliensis</name>
    <name type="common">Para rubber tree</name>
    <name type="synonym">Siphonia brasiliensis</name>
    <dbReference type="NCBI Taxonomy" id="3981"/>
    <lineage>
        <taxon>Eukaryota</taxon>
        <taxon>Viridiplantae</taxon>
        <taxon>Streptophyta</taxon>
        <taxon>Embryophyta</taxon>
        <taxon>Tracheophyta</taxon>
        <taxon>Spermatophyta</taxon>
        <taxon>Magnoliopsida</taxon>
        <taxon>eudicotyledons</taxon>
        <taxon>Gunneridae</taxon>
        <taxon>Pentapetalae</taxon>
        <taxon>rosids</taxon>
        <taxon>fabids</taxon>
        <taxon>Malpighiales</taxon>
        <taxon>Euphorbiaceae</taxon>
        <taxon>Crotonoideae</taxon>
        <taxon>Micrandreae</taxon>
        <taxon>Hevea</taxon>
    </lineage>
</organism>
<comment type="caution">
    <text evidence="2">The sequence shown here is derived from an EMBL/GenBank/DDBJ whole genome shotgun (WGS) entry which is preliminary data.</text>
</comment>
<proteinExistence type="predicted"/>
<evidence type="ECO:0000313" key="3">
    <source>
        <dbReference type="Proteomes" id="UP000467840"/>
    </source>
</evidence>
<protein>
    <recommendedName>
        <fullName evidence="1">hAT-like transposase RNase-H fold domain-containing protein</fullName>
    </recommendedName>
</protein>
<sequence>MTSTSDLFMLDFDPWYFEMSYYASSDAASTTQPSDSCKGINMVEWMNSDDEIIKAMSSKMFEKFEKYWSVVYIVLAVAVILDPRYKMKVVEFFFPMICGENAWSEIEQVKTTCYNLLTNYRSQIKSKSHGTSILPTQVTETQASMTPNMSIERISSCLGIFGVPRLRVYEFL</sequence>
<evidence type="ECO:0000259" key="1">
    <source>
        <dbReference type="Pfam" id="PF14372"/>
    </source>
</evidence>
<dbReference type="GO" id="GO:0003677">
    <property type="term" value="F:DNA binding"/>
    <property type="evidence" value="ECO:0007669"/>
    <property type="project" value="InterPro"/>
</dbReference>